<dbReference type="PROSITE" id="PS51318">
    <property type="entry name" value="TAT"/>
    <property type="match status" value="1"/>
</dbReference>
<feature type="domain" description="Solute-binding protein family 5" evidence="4">
    <location>
        <begin position="78"/>
        <end position="451"/>
    </location>
</feature>
<dbReference type="Gene3D" id="3.40.190.10">
    <property type="entry name" value="Periplasmic binding protein-like II"/>
    <property type="match status" value="1"/>
</dbReference>
<evidence type="ECO:0000259" key="4">
    <source>
        <dbReference type="Pfam" id="PF00496"/>
    </source>
</evidence>
<comment type="similarity">
    <text evidence="2">Belongs to the bacterial solute-binding protein 5 family.</text>
</comment>
<dbReference type="EMBL" id="BMMF01000003">
    <property type="protein sequence ID" value="GGK26178.1"/>
    <property type="molecule type" value="Genomic_DNA"/>
</dbReference>
<dbReference type="PANTHER" id="PTHR30290:SF38">
    <property type="entry name" value="D,D-DIPEPTIDE-BINDING PERIPLASMIC PROTEIN DDPA-RELATED"/>
    <property type="match status" value="1"/>
</dbReference>
<evidence type="ECO:0000313" key="5">
    <source>
        <dbReference type="EMBL" id="GGK26178.1"/>
    </source>
</evidence>
<evidence type="ECO:0000313" key="6">
    <source>
        <dbReference type="Proteomes" id="UP000600449"/>
    </source>
</evidence>
<gene>
    <name evidence="5" type="ORF">GCM10011322_10690</name>
</gene>
<dbReference type="GO" id="GO:0030288">
    <property type="term" value="C:outer membrane-bounded periplasmic space"/>
    <property type="evidence" value="ECO:0007669"/>
    <property type="project" value="UniProtKB-ARBA"/>
</dbReference>
<dbReference type="InterPro" id="IPR000914">
    <property type="entry name" value="SBP_5_dom"/>
</dbReference>
<name>A0A917V2Z0_9HYPH</name>
<dbReference type="InterPro" id="IPR039424">
    <property type="entry name" value="SBP_5"/>
</dbReference>
<dbReference type="GO" id="GO:0043190">
    <property type="term" value="C:ATP-binding cassette (ABC) transporter complex"/>
    <property type="evidence" value="ECO:0007669"/>
    <property type="project" value="InterPro"/>
</dbReference>
<proteinExistence type="inferred from homology"/>
<dbReference type="PANTHER" id="PTHR30290">
    <property type="entry name" value="PERIPLASMIC BINDING COMPONENT OF ABC TRANSPORTER"/>
    <property type="match status" value="1"/>
</dbReference>
<organism evidence="5 6">
    <name type="scientific">Salinarimonas ramus</name>
    <dbReference type="NCBI Taxonomy" id="690164"/>
    <lineage>
        <taxon>Bacteria</taxon>
        <taxon>Pseudomonadati</taxon>
        <taxon>Pseudomonadota</taxon>
        <taxon>Alphaproteobacteria</taxon>
        <taxon>Hyphomicrobiales</taxon>
        <taxon>Salinarimonadaceae</taxon>
        <taxon>Salinarimonas</taxon>
    </lineage>
</organism>
<dbReference type="GO" id="GO:0015833">
    <property type="term" value="P:peptide transport"/>
    <property type="evidence" value="ECO:0007669"/>
    <property type="project" value="TreeGrafter"/>
</dbReference>
<evidence type="ECO:0000256" key="2">
    <source>
        <dbReference type="ARBA" id="ARBA00005695"/>
    </source>
</evidence>
<evidence type="ECO:0000256" key="3">
    <source>
        <dbReference type="ARBA" id="ARBA00022729"/>
    </source>
</evidence>
<dbReference type="GO" id="GO:1904680">
    <property type="term" value="F:peptide transmembrane transporter activity"/>
    <property type="evidence" value="ECO:0007669"/>
    <property type="project" value="TreeGrafter"/>
</dbReference>
<dbReference type="Pfam" id="PF00496">
    <property type="entry name" value="SBP_bac_5"/>
    <property type="match status" value="1"/>
</dbReference>
<dbReference type="InterPro" id="IPR030678">
    <property type="entry name" value="Peptide/Ni-bd"/>
</dbReference>
<reference evidence="5 6" key="1">
    <citation type="journal article" date="2014" name="Int. J. Syst. Evol. Microbiol.">
        <title>Complete genome sequence of Corynebacterium casei LMG S-19264T (=DSM 44701T), isolated from a smear-ripened cheese.</title>
        <authorList>
            <consortium name="US DOE Joint Genome Institute (JGI-PGF)"/>
            <person name="Walter F."/>
            <person name="Albersmeier A."/>
            <person name="Kalinowski J."/>
            <person name="Ruckert C."/>
        </authorList>
    </citation>
    <scope>NUCLEOTIDE SEQUENCE [LARGE SCALE GENOMIC DNA]</scope>
    <source>
        <strain evidence="5 6">CGMCC 1.9161</strain>
    </source>
</reference>
<dbReference type="AlphaFoldDB" id="A0A917V2Z0"/>
<accession>A0A917V2Z0</accession>
<dbReference type="InterPro" id="IPR006311">
    <property type="entry name" value="TAT_signal"/>
</dbReference>
<keyword evidence="3" id="KW-0732">Signal</keyword>
<comment type="subcellular location">
    <subcellularLocation>
        <location evidence="1">Periplasm</location>
    </subcellularLocation>
</comment>
<protein>
    <submittedName>
        <fullName evidence="5">ABC transporter substrate-binding protein</fullName>
    </submittedName>
</protein>
<keyword evidence="6" id="KW-1185">Reference proteome</keyword>
<sequence length="534" mass="58705">MTFKLTRRDLLAGAAATAGMSALPFGMGRARAAPSGILRVIPHASLTILDPVATTGYIVRNHGYLIYDTLFAQDANLEVKPQMASGVEISDDNLTYRISLRDGLAWHDGSPVTAEDCALSLIRWGQVDGMGRRLFSYMESCTHDGTDTIVLKLKNPYGLVLQSIGKLSTNVPFMMPKRMAEKPTSERLTAEEQMGSGPFRFVASEFRPGARVVYERNPDYVPRDEPASNAAGGKVVHLEGVEWINFPDPNTQLNALMTGEVDYWEQVPADLAPIVAGMPGVQIANFNPLGNMGMARFNSLVGASANPGVRKAIVRALDQTALLQAAVGSPDYYKECYSVFPCDTTFANDADASFIQEPDLEEAKRLLAESGYDGEPFVVLATTDIPVQTNYIQVIVDTMRRMGINVDAQAMDWATVLQRRASKNPIEDGGWNMFVTWWEGADLLDPVVQFAMSAAGETAWVGWAEDQVIEGLRTEFAEAGSLDDQKEIARQIQSRFFEQNFHAVLGQFFTPTGYRDNVSGILEAPPFFWNIQKS</sequence>
<evidence type="ECO:0000256" key="1">
    <source>
        <dbReference type="ARBA" id="ARBA00004418"/>
    </source>
</evidence>
<dbReference type="SUPFAM" id="SSF53850">
    <property type="entry name" value="Periplasmic binding protein-like II"/>
    <property type="match status" value="1"/>
</dbReference>
<comment type="caution">
    <text evidence="5">The sequence shown here is derived from an EMBL/GenBank/DDBJ whole genome shotgun (WGS) entry which is preliminary data.</text>
</comment>
<dbReference type="Gene3D" id="3.10.105.10">
    <property type="entry name" value="Dipeptide-binding Protein, Domain 3"/>
    <property type="match status" value="1"/>
</dbReference>
<dbReference type="PIRSF" id="PIRSF002741">
    <property type="entry name" value="MppA"/>
    <property type="match status" value="1"/>
</dbReference>
<dbReference type="CDD" id="cd08502">
    <property type="entry name" value="PBP2_NikA_DppA_OppA_like_16"/>
    <property type="match status" value="1"/>
</dbReference>
<dbReference type="Proteomes" id="UP000600449">
    <property type="component" value="Unassembled WGS sequence"/>
</dbReference>